<dbReference type="InterPro" id="IPR006330">
    <property type="entry name" value="Ado/ade_deaminase"/>
</dbReference>
<dbReference type="Pfam" id="PF00962">
    <property type="entry name" value="A_deaminase"/>
    <property type="match status" value="1"/>
</dbReference>
<dbReference type="EMBL" id="AP023355">
    <property type="protein sequence ID" value="BCJ38781.1"/>
    <property type="molecule type" value="Genomic_DNA"/>
</dbReference>
<sequence>MSNYPKIELHVHLEGAIRAHTLLDIARRNGETLPADTVEGLAELYEFTDFAHFIRVWQLTTNCLRTAPDFEQIVVDYAAEAAGYGAVYVEGIFSPPERVQQGVDWATMFEGYCDGIAAARERHGVEVRLTPDLYRNGCPVDLAEECARWSVRYADRGIVGLGVGGMEVGHSVRPYVRAFDIARDGGLAIVPHAGETVGPESIREVLDLLRPDRIRHGISAAQDPALLAELVDAGIVLDVCPTSNLRTRVVTDPAEHPLPALLAAGARCTVNTDDPAMFDTDLGREYELAEKLGVTPRSAFDAGIAGAACDEPTRARLRALSAATWPTA</sequence>
<comment type="cofactor">
    <cofactor evidence="1">
        <name>Zn(2+)</name>
        <dbReference type="ChEBI" id="CHEBI:29105"/>
    </cofactor>
</comment>
<evidence type="ECO:0000313" key="7">
    <source>
        <dbReference type="EMBL" id="BCJ38781.1"/>
    </source>
</evidence>
<protein>
    <submittedName>
        <fullName evidence="7">Adenosine deaminase</fullName>
    </submittedName>
</protein>
<gene>
    <name evidence="7" type="ORF">Athai_62840</name>
</gene>
<dbReference type="GO" id="GO:0046872">
    <property type="term" value="F:metal ion binding"/>
    <property type="evidence" value="ECO:0007669"/>
    <property type="project" value="UniProtKB-KW"/>
</dbReference>
<dbReference type="GO" id="GO:0016814">
    <property type="term" value="F:hydrolase activity, acting on carbon-nitrogen (but not peptide) bonds, in cyclic amidines"/>
    <property type="evidence" value="ECO:0007669"/>
    <property type="project" value="UniProtKB-ARBA"/>
</dbReference>
<dbReference type="PANTHER" id="PTHR43114">
    <property type="entry name" value="ADENINE DEAMINASE"/>
    <property type="match status" value="1"/>
</dbReference>
<keyword evidence="5" id="KW-0862">Zinc</keyword>
<reference evidence="7 8" key="1">
    <citation type="submission" date="2020-08" db="EMBL/GenBank/DDBJ databases">
        <title>Whole genome shotgun sequence of Actinocatenispora thailandica NBRC 105041.</title>
        <authorList>
            <person name="Komaki H."/>
            <person name="Tamura T."/>
        </authorList>
    </citation>
    <scope>NUCLEOTIDE SEQUENCE [LARGE SCALE GENOMIC DNA]</scope>
    <source>
        <strain evidence="7 8">NBRC 105041</strain>
    </source>
</reference>
<evidence type="ECO:0000256" key="3">
    <source>
        <dbReference type="ARBA" id="ARBA00022723"/>
    </source>
</evidence>
<dbReference type="PANTHER" id="PTHR43114:SF6">
    <property type="entry name" value="ADENINE DEAMINASE"/>
    <property type="match status" value="1"/>
</dbReference>
<dbReference type="Gene3D" id="3.20.20.140">
    <property type="entry name" value="Metal-dependent hydrolases"/>
    <property type="match status" value="1"/>
</dbReference>
<comment type="similarity">
    <text evidence="2">Belongs to the metallo-dependent hydrolases superfamily. Adenosine and AMP deaminases family.</text>
</comment>
<accession>A0A7R7I0M7</accession>
<dbReference type="AlphaFoldDB" id="A0A7R7I0M7"/>
<name>A0A7R7I0M7_9ACTN</name>
<evidence type="ECO:0000256" key="2">
    <source>
        <dbReference type="ARBA" id="ARBA00006676"/>
    </source>
</evidence>
<dbReference type="Proteomes" id="UP000611640">
    <property type="component" value="Chromosome"/>
</dbReference>
<feature type="domain" description="Adenosine deaminase" evidence="6">
    <location>
        <begin position="5"/>
        <end position="317"/>
    </location>
</feature>
<evidence type="ECO:0000256" key="1">
    <source>
        <dbReference type="ARBA" id="ARBA00001947"/>
    </source>
</evidence>
<evidence type="ECO:0000256" key="5">
    <source>
        <dbReference type="ARBA" id="ARBA00022833"/>
    </source>
</evidence>
<dbReference type="RefSeq" id="WP_203964765.1">
    <property type="nucleotide sequence ID" value="NZ_AP023355.1"/>
</dbReference>
<proteinExistence type="inferred from homology"/>
<dbReference type="InterPro" id="IPR032466">
    <property type="entry name" value="Metal_Hydrolase"/>
</dbReference>
<evidence type="ECO:0000259" key="6">
    <source>
        <dbReference type="Pfam" id="PF00962"/>
    </source>
</evidence>
<dbReference type="InterPro" id="IPR001365">
    <property type="entry name" value="A_deaminase_dom"/>
</dbReference>
<dbReference type="KEGG" id="atl:Athai_62840"/>
<dbReference type="NCBIfam" id="TIGR01430">
    <property type="entry name" value="aden_deam"/>
    <property type="match status" value="1"/>
</dbReference>
<dbReference type="GO" id="GO:0019239">
    <property type="term" value="F:deaminase activity"/>
    <property type="evidence" value="ECO:0007669"/>
    <property type="project" value="InterPro"/>
</dbReference>
<keyword evidence="4" id="KW-0378">Hydrolase</keyword>
<evidence type="ECO:0000256" key="4">
    <source>
        <dbReference type="ARBA" id="ARBA00022801"/>
    </source>
</evidence>
<organism evidence="7 8">
    <name type="scientific">Actinocatenispora thailandica</name>
    <dbReference type="NCBI Taxonomy" id="227318"/>
    <lineage>
        <taxon>Bacteria</taxon>
        <taxon>Bacillati</taxon>
        <taxon>Actinomycetota</taxon>
        <taxon>Actinomycetes</taxon>
        <taxon>Micromonosporales</taxon>
        <taxon>Micromonosporaceae</taxon>
        <taxon>Actinocatenispora</taxon>
    </lineage>
</organism>
<keyword evidence="3" id="KW-0479">Metal-binding</keyword>
<keyword evidence="8" id="KW-1185">Reference proteome</keyword>
<evidence type="ECO:0000313" key="8">
    <source>
        <dbReference type="Proteomes" id="UP000611640"/>
    </source>
</evidence>
<dbReference type="SUPFAM" id="SSF51556">
    <property type="entry name" value="Metallo-dependent hydrolases"/>
    <property type="match status" value="1"/>
</dbReference>